<gene>
    <name evidence="2" type="ORF">C5Y83_07975</name>
</gene>
<proteinExistence type="predicted"/>
<dbReference type="Proteomes" id="UP000238322">
    <property type="component" value="Unassembled WGS sequence"/>
</dbReference>
<dbReference type="OrthoDB" id="283895at2"/>
<evidence type="ECO:0000256" key="1">
    <source>
        <dbReference type="SAM" id="MobiDB-lite"/>
    </source>
</evidence>
<dbReference type="RefSeq" id="WP_105329154.1">
    <property type="nucleotide sequence ID" value="NZ_PUHY01000006.1"/>
</dbReference>
<sequence length="182" mass="20860">MPSGSSSFGVDMRIKRMFLDRPYVYRSISKGKLAALKHQAGRIRTIARRSMRRVSKAAARKAALKRKEAMDRGDRAFRDPTVSRPGHPPKIHTEGNFNPKFILFGYDPNRDVVVVGPVRTNSRHNAVKSLEKGGRVPIYMGRKNRRRLIKTVFVRARPFMEPAEKIAREDWEGDWANIQNGF</sequence>
<protein>
    <submittedName>
        <fullName evidence="2">Uncharacterized protein</fullName>
    </submittedName>
</protein>
<evidence type="ECO:0000313" key="2">
    <source>
        <dbReference type="EMBL" id="PQO35865.1"/>
    </source>
</evidence>
<feature type="region of interest" description="Disordered" evidence="1">
    <location>
        <begin position="63"/>
        <end position="92"/>
    </location>
</feature>
<evidence type="ECO:0000313" key="3">
    <source>
        <dbReference type="Proteomes" id="UP000238322"/>
    </source>
</evidence>
<organism evidence="2 3">
    <name type="scientific">Blastopirellula marina</name>
    <dbReference type="NCBI Taxonomy" id="124"/>
    <lineage>
        <taxon>Bacteria</taxon>
        <taxon>Pseudomonadati</taxon>
        <taxon>Planctomycetota</taxon>
        <taxon>Planctomycetia</taxon>
        <taxon>Pirellulales</taxon>
        <taxon>Pirellulaceae</taxon>
        <taxon>Blastopirellula</taxon>
    </lineage>
</organism>
<dbReference type="EMBL" id="PUHY01000006">
    <property type="protein sequence ID" value="PQO35865.1"/>
    <property type="molecule type" value="Genomic_DNA"/>
</dbReference>
<dbReference type="AlphaFoldDB" id="A0A2S8FUL7"/>
<name>A0A2S8FUL7_9BACT</name>
<reference evidence="2 3" key="1">
    <citation type="submission" date="2018-02" db="EMBL/GenBank/DDBJ databases">
        <title>Comparative genomes isolates from brazilian mangrove.</title>
        <authorList>
            <person name="Araujo J.E."/>
            <person name="Taketani R.G."/>
            <person name="Silva M.C.P."/>
            <person name="Loureco M.V."/>
            <person name="Andreote F.D."/>
        </authorList>
    </citation>
    <scope>NUCLEOTIDE SEQUENCE [LARGE SCALE GENOMIC DNA]</scope>
    <source>
        <strain evidence="2 3">Hex-1 MGV</strain>
    </source>
</reference>
<accession>A0A2S8FUL7</accession>
<feature type="compositionally biased region" description="Basic and acidic residues" evidence="1">
    <location>
        <begin position="65"/>
        <end position="78"/>
    </location>
</feature>
<comment type="caution">
    <text evidence="2">The sequence shown here is derived from an EMBL/GenBank/DDBJ whole genome shotgun (WGS) entry which is preliminary data.</text>
</comment>